<dbReference type="EMBL" id="CP031199">
    <property type="protein sequence ID" value="QCZ54434.1"/>
    <property type="molecule type" value="Genomic_DNA"/>
</dbReference>
<reference evidence="1" key="1">
    <citation type="journal article" date="2009" name="Microbiology">
        <title>Characterization of four plasmids harboured in a Lactobacillus brevis strain encoding a novel bacteriocin, brevicin 925A, and construction of a shuttle vector for lactic acid bacteria and Escherichia coli.</title>
        <authorList>
            <person name="Wada T."/>
            <person name="Noda M."/>
            <person name="Kashiwabara F."/>
            <person name="Jeon H.J."/>
            <person name="Shirakawa A."/>
            <person name="Yabu H."/>
            <person name="Matoba Y."/>
            <person name="Kumagai T."/>
            <person name="Sugiyama M."/>
        </authorList>
    </citation>
    <scope>NUCLEOTIDE SEQUENCE</scope>
    <source>
        <strain evidence="1">925A</strain>
        <plasmid evidence="1">pLB925A04</plasmid>
    </source>
</reference>
<sequence length="233" mass="26983">MRKGYCIDEKVITKNKWENDDFNLGKTWDEVNIVDQFEPIDGKIKINGTELINAWFPSQTSKNVFLSHSHGDIDCVKKFAGYLESKNMNVFVDADVWGDSADLISEINHKYNCVPGEKDTFYYSLDHVITSNVYMLLIRALNRMINHCDGFIFIQSDNSTQDGITYSPWIMEELELQNMLAHMLPEEVNKGTYLKDSASLKVSHDIRVDLRELNHIENQENFNDMITFIQRGN</sequence>
<proteinExistence type="predicted"/>
<evidence type="ECO:0000313" key="1">
    <source>
        <dbReference type="EMBL" id="BAH56415.1"/>
    </source>
</evidence>
<evidence type="ECO:0000313" key="2">
    <source>
        <dbReference type="EMBL" id="QCZ54434.1"/>
    </source>
</evidence>
<dbReference type="Gene3D" id="3.40.50.10140">
    <property type="entry name" value="Toll/interleukin-1 receptor homology (TIR) domain"/>
    <property type="match status" value="1"/>
</dbReference>
<reference evidence="2 3" key="2">
    <citation type="submission" date="2018-07" db="EMBL/GenBank/DDBJ databases">
        <authorList>
            <person name="Feyereisen M."/>
        </authorList>
    </citation>
    <scope>NUCLEOTIDE SEQUENCE [LARGE SCALE GENOMIC DNA]</scope>
    <source>
        <strain evidence="2 3">UCCLBBS449</strain>
        <plasmid evidence="3">pucclbbs449_a</plasmid>
        <plasmid evidence="2">pUCCLBBS449_A</plasmid>
    </source>
</reference>
<organism evidence="1">
    <name type="scientific">Levilactobacillus brevis</name>
    <name type="common">Lactobacillus brevis</name>
    <dbReference type="NCBI Taxonomy" id="1580"/>
    <lineage>
        <taxon>Bacteria</taxon>
        <taxon>Bacillati</taxon>
        <taxon>Bacillota</taxon>
        <taxon>Bacilli</taxon>
        <taxon>Lactobacillales</taxon>
        <taxon>Lactobacillaceae</taxon>
        <taxon>Levilactobacillus</taxon>
    </lineage>
</organism>
<keyword evidence="1" id="KW-0614">Plasmid</keyword>
<protein>
    <recommendedName>
        <fullName evidence="4">TIR domain protein</fullName>
    </recommendedName>
</protein>
<geneLocation type="plasmid" evidence="2">
    <name>pUCCLBBS449_A</name>
</geneLocation>
<gene>
    <name evidence="2" type="ORF">UCCLBBS449_pA0028</name>
</gene>
<dbReference type="EMBL" id="AB370337">
    <property type="protein sequence ID" value="BAH56415.1"/>
    <property type="molecule type" value="Genomic_DNA"/>
</dbReference>
<evidence type="ECO:0000313" key="3">
    <source>
        <dbReference type="Proteomes" id="UP000307074"/>
    </source>
</evidence>
<name>C0SQN3_LEVBR</name>
<accession>C0SQN3</accession>
<geneLocation type="plasmid" evidence="1">
    <name>pLB925A04</name>
</geneLocation>
<dbReference type="InterPro" id="IPR035897">
    <property type="entry name" value="Toll_tir_struct_dom_sf"/>
</dbReference>
<dbReference type="AlphaFoldDB" id="C0SQN3"/>
<geneLocation type="plasmid" evidence="3">
    <name>pucclbbs449_a</name>
</geneLocation>
<dbReference type="Proteomes" id="UP000307074">
    <property type="component" value="Plasmid pUCCLBBS449_A"/>
</dbReference>
<dbReference type="SUPFAM" id="SSF52200">
    <property type="entry name" value="Toll/Interleukin receptor TIR domain"/>
    <property type="match status" value="1"/>
</dbReference>
<evidence type="ECO:0008006" key="4">
    <source>
        <dbReference type="Google" id="ProtNLM"/>
    </source>
</evidence>
<dbReference type="RefSeq" id="WP_012695397.1">
    <property type="nucleotide sequence ID" value="NC_012551.1"/>
</dbReference>